<keyword evidence="2" id="KW-1185">Reference proteome</keyword>
<organism evidence="1 2">
    <name type="scientific">Leisingera daeponensis</name>
    <dbReference type="NCBI Taxonomy" id="405746"/>
    <lineage>
        <taxon>Bacteria</taxon>
        <taxon>Pseudomonadati</taxon>
        <taxon>Pseudomonadota</taxon>
        <taxon>Alphaproteobacteria</taxon>
        <taxon>Rhodobacterales</taxon>
        <taxon>Roseobacteraceae</taxon>
        <taxon>Leisingera</taxon>
    </lineage>
</organism>
<proteinExistence type="predicted"/>
<gene>
    <name evidence="1" type="ORF">KUV26_03690</name>
</gene>
<dbReference type="Gene3D" id="3.30.2000.30">
    <property type="match status" value="1"/>
</dbReference>
<dbReference type="Pfam" id="PF11367">
    <property type="entry name" value="Tail_completion_gp17"/>
    <property type="match status" value="1"/>
</dbReference>
<reference evidence="1 2" key="1">
    <citation type="submission" date="2021-06" db="EMBL/GenBank/DDBJ databases">
        <title>50 bacteria genomes isolated from Dapeng, Shenzhen, China.</title>
        <authorList>
            <person name="Zheng W."/>
            <person name="Yu S."/>
            <person name="Huang Y."/>
        </authorList>
    </citation>
    <scope>NUCLEOTIDE SEQUENCE [LARGE SCALE GENOMIC DNA]</scope>
    <source>
        <strain evidence="1 2">DP1N14-2</strain>
    </source>
</reference>
<protein>
    <submittedName>
        <fullName evidence="1">DUF3168 domain-containing protein</fullName>
    </submittedName>
</protein>
<sequence length="138" mass="14599">MADGYLTAAQVGLRAALVADPGVATLVGDRVVDEPGEGIHLPYVRFGRSEVSEDDAGATRGAIVQFGLEVHSRAGSAGKVEASHICEAVSSALHKRPEVVAAEGFTVTEVEIQTWYVERARNGKDHLGRLALQVHLDA</sequence>
<accession>A0ABS7NBE6</accession>
<dbReference type="RefSeq" id="WP_222507341.1">
    <property type="nucleotide sequence ID" value="NZ_JAHVJA010000001.1"/>
</dbReference>
<dbReference type="Proteomes" id="UP000766629">
    <property type="component" value="Unassembled WGS sequence"/>
</dbReference>
<dbReference type="InterPro" id="IPR021508">
    <property type="entry name" value="Gp17-like"/>
</dbReference>
<evidence type="ECO:0000313" key="2">
    <source>
        <dbReference type="Proteomes" id="UP000766629"/>
    </source>
</evidence>
<comment type="caution">
    <text evidence="1">The sequence shown here is derived from an EMBL/GenBank/DDBJ whole genome shotgun (WGS) entry which is preliminary data.</text>
</comment>
<evidence type="ECO:0000313" key="1">
    <source>
        <dbReference type="EMBL" id="MBY6138528.1"/>
    </source>
</evidence>
<dbReference type="InterPro" id="IPR053745">
    <property type="entry name" value="Viral_Tail_Comp_sf"/>
</dbReference>
<dbReference type="EMBL" id="JAHVJA010000001">
    <property type="protein sequence ID" value="MBY6138528.1"/>
    <property type="molecule type" value="Genomic_DNA"/>
</dbReference>
<name>A0ABS7NBE6_9RHOB</name>